<gene>
    <name evidence="1" type="ORF">JDN41_13745</name>
</gene>
<protein>
    <submittedName>
        <fullName evidence="1">Uncharacterized protein</fullName>
    </submittedName>
</protein>
<organism evidence="1 2">
    <name type="scientific">Rhodomicrobium udaipurense</name>
    <dbReference type="NCBI Taxonomy" id="1202716"/>
    <lineage>
        <taxon>Bacteria</taxon>
        <taxon>Pseudomonadati</taxon>
        <taxon>Pseudomonadota</taxon>
        <taxon>Alphaproteobacteria</taxon>
        <taxon>Hyphomicrobiales</taxon>
        <taxon>Hyphomicrobiaceae</taxon>
        <taxon>Rhodomicrobium</taxon>
    </lineage>
</organism>
<evidence type="ECO:0000313" key="1">
    <source>
        <dbReference type="EMBL" id="MBJ7544613.1"/>
    </source>
</evidence>
<dbReference type="EMBL" id="JAEMUK010000079">
    <property type="protein sequence ID" value="MBJ7544613.1"/>
    <property type="molecule type" value="Genomic_DNA"/>
</dbReference>
<keyword evidence="2" id="KW-1185">Reference proteome</keyword>
<name>A0A8I1GGX6_9HYPH</name>
<proteinExistence type="predicted"/>
<sequence length="143" mass="14909">MSDSTSRKLAFLIAGLLVLGIWLKAQEQKKTHVAATPSAATIGVSATQPQLAAGVKSVAIPVEKCALTLTNGGTYALATPTACPGVTIASVKLGVSEKPCSESKESDFQSVSSSTYYKGEFGFYLGKSNPRRCLVVREILGAI</sequence>
<evidence type="ECO:0000313" key="2">
    <source>
        <dbReference type="Proteomes" id="UP000623250"/>
    </source>
</evidence>
<dbReference type="AlphaFoldDB" id="A0A8I1GGX6"/>
<accession>A0A8I1GGX6</accession>
<comment type="caution">
    <text evidence="1">The sequence shown here is derived from an EMBL/GenBank/DDBJ whole genome shotgun (WGS) entry which is preliminary data.</text>
</comment>
<dbReference type="RefSeq" id="WP_155955168.1">
    <property type="nucleotide sequence ID" value="NZ_JAEMUK010000079.1"/>
</dbReference>
<reference evidence="1 2" key="1">
    <citation type="submission" date="2020-12" db="EMBL/GenBank/DDBJ databases">
        <title>Revised draft genomes of Rhodomicrobium vannielii ATCC 17100 and Rhodomicrobium udaipurense JA643.</title>
        <authorList>
            <person name="Conners E.M."/>
            <person name="Davenport E.J."/>
            <person name="Bose A."/>
        </authorList>
    </citation>
    <scope>NUCLEOTIDE SEQUENCE [LARGE SCALE GENOMIC DNA]</scope>
    <source>
        <strain evidence="1 2">JA643</strain>
    </source>
</reference>
<dbReference type="Proteomes" id="UP000623250">
    <property type="component" value="Unassembled WGS sequence"/>
</dbReference>